<proteinExistence type="predicted"/>
<protein>
    <submittedName>
        <fullName evidence="1">Uncharacterized protein</fullName>
    </submittedName>
</protein>
<gene>
    <name evidence="2" type="ORF">BB559_004116</name>
    <name evidence="1" type="ORF">BB559_006567</name>
</gene>
<evidence type="ECO:0000313" key="1">
    <source>
        <dbReference type="EMBL" id="PVU86292.1"/>
    </source>
</evidence>
<keyword evidence="3" id="KW-1185">Reference proteome</keyword>
<evidence type="ECO:0000313" key="3">
    <source>
        <dbReference type="Proteomes" id="UP000245699"/>
    </source>
</evidence>
<dbReference type="EMBL" id="MBFT01000941">
    <property type="protein sequence ID" value="PVU86292.1"/>
    <property type="molecule type" value="Genomic_DNA"/>
</dbReference>
<dbReference type="AlphaFoldDB" id="A0A2T9Y1S5"/>
<dbReference type="EMBL" id="MBFT01000414">
    <property type="protein sequence ID" value="PVU91466.1"/>
    <property type="molecule type" value="Genomic_DNA"/>
</dbReference>
<name>A0A2T9Y1S5_9FUNG</name>
<organism evidence="1 3">
    <name type="scientific">Furculomyces boomerangus</name>
    <dbReference type="NCBI Taxonomy" id="61424"/>
    <lineage>
        <taxon>Eukaryota</taxon>
        <taxon>Fungi</taxon>
        <taxon>Fungi incertae sedis</taxon>
        <taxon>Zoopagomycota</taxon>
        <taxon>Kickxellomycotina</taxon>
        <taxon>Harpellomycetes</taxon>
        <taxon>Harpellales</taxon>
        <taxon>Harpellaceae</taxon>
        <taxon>Furculomyces</taxon>
    </lineage>
</organism>
<dbReference type="STRING" id="61424.A0A2T9Y1S5"/>
<reference evidence="1 3" key="1">
    <citation type="journal article" date="2018" name="MBio">
        <title>Comparative Genomics Reveals the Core Gene Toolbox for the Fungus-Insect Symbiosis.</title>
        <authorList>
            <person name="Wang Y."/>
            <person name="Stata M."/>
            <person name="Wang W."/>
            <person name="Stajich J.E."/>
            <person name="White M.M."/>
            <person name="Moncalvo J.M."/>
        </authorList>
    </citation>
    <scope>NUCLEOTIDE SEQUENCE [LARGE SCALE GENOMIC DNA]</scope>
    <source>
        <strain evidence="1 3">AUS-77-4</strain>
    </source>
</reference>
<evidence type="ECO:0000313" key="2">
    <source>
        <dbReference type="EMBL" id="PVU91466.1"/>
    </source>
</evidence>
<comment type="caution">
    <text evidence="1">The sequence shown here is derived from an EMBL/GenBank/DDBJ whole genome shotgun (WGS) entry which is preliminary data.</text>
</comment>
<accession>A0A2T9Y1S5</accession>
<dbReference type="OrthoDB" id="100722at2759"/>
<dbReference type="Proteomes" id="UP000245699">
    <property type="component" value="Unassembled WGS sequence"/>
</dbReference>
<sequence length="104" mass="12374">MFQYLKFMLSSRIFQKKLDKIKEITKDEKEYLAKIVESRFQFIYGKCIGMGYILDPRYLGTGMDREVLMNAEDSLFCFSNEDGTTKEEKKEKIYTQYTEFKISA</sequence>